<evidence type="ECO:0000256" key="6">
    <source>
        <dbReference type="ARBA" id="ARBA00023002"/>
    </source>
</evidence>
<dbReference type="PROSITE" id="PS01304">
    <property type="entry name" value="UBIH"/>
    <property type="match status" value="1"/>
</dbReference>
<evidence type="ECO:0000313" key="10">
    <source>
        <dbReference type="EMBL" id="SES89470.1"/>
    </source>
</evidence>
<evidence type="ECO:0000256" key="7">
    <source>
        <dbReference type="ARBA" id="ARBA00023033"/>
    </source>
</evidence>
<dbReference type="EMBL" id="FOHV01000005">
    <property type="protein sequence ID" value="SES89470.1"/>
    <property type="molecule type" value="Genomic_DNA"/>
</dbReference>
<keyword evidence="7" id="KW-0503">Monooxygenase</keyword>
<feature type="domain" description="FAD-binding" evidence="9">
    <location>
        <begin position="4"/>
        <end position="343"/>
    </location>
</feature>
<dbReference type="OrthoDB" id="9769565at2"/>
<dbReference type="NCBIfam" id="TIGR01988">
    <property type="entry name" value="Ubi-OHases"/>
    <property type="match status" value="1"/>
</dbReference>
<evidence type="ECO:0000256" key="1">
    <source>
        <dbReference type="ARBA" id="ARBA00001974"/>
    </source>
</evidence>
<keyword evidence="11" id="KW-1185">Reference proteome</keyword>
<dbReference type="STRING" id="1123402.SAMN02583745_00799"/>
<dbReference type="PRINTS" id="PR00420">
    <property type="entry name" value="RNGMNOXGNASE"/>
</dbReference>
<dbReference type="InterPro" id="IPR010971">
    <property type="entry name" value="UbiH/COQ6"/>
</dbReference>
<dbReference type="PANTHER" id="PTHR43876">
    <property type="entry name" value="UBIQUINONE BIOSYNTHESIS MONOOXYGENASE COQ6, MITOCHONDRIAL"/>
    <property type="match status" value="1"/>
</dbReference>
<dbReference type="Gene3D" id="3.50.50.60">
    <property type="entry name" value="FAD/NAD(P)-binding domain"/>
    <property type="match status" value="2"/>
</dbReference>
<comment type="similarity">
    <text evidence="3">Belongs to the UbiH/COQ6 family.</text>
</comment>
<proteinExistence type="inferred from homology"/>
<dbReference type="AlphaFoldDB" id="A0A1I0A5Q0"/>
<dbReference type="InterPro" id="IPR051205">
    <property type="entry name" value="UbiH/COQ6_monooxygenase"/>
</dbReference>
<evidence type="ECO:0000256" key="2">
    <source>
        <dbReference type="ARBA" id="ARBA00004749"/>
    </source>
</evidence>
<dbReference type="GO" id="GO:0110142">
    <property type="term" value="C:ubiquinone biosynthesis complex"/>
    <property type="evidence" value="ECO:0007669"/>
    <property type="project" value="UniProtKB-ARBA"/>
</dbReference>
<dbReference type="UniPathway" id="UPA00232"/>
<protein>
    <submittedName>
        <fullName evidence="10">2-octaprenylphenol hydroxylase</fullName>
    </submittedName>
</protein>
<evidence type="ECO:0000256" key="5">
    <source>
        <dbReference type="ARBA" id="ARBA00022827"/>
    </source>
</evidence>
<keyword evidence="5" id="KW-0274">FAD</keyword>
<reference evidence="11" key="1">
    <citation type="submission" date="2016-10" db="EMBL/GenBank/DDBJ databases">
        <authorList>
            <person name="Varghese N."/>
            <person name="Submissions S."/>
        </authorList>
    </citation>
    <scope>NUCLEOTIDE SEQUENCE [LARGE SCALE GENOMIC DNA]</scope>
    <source>
        <strain evidence="11">DSM 18579</strain>
    </source>
</reference>
<evidence type="ECO:0000313" key="11">
    <source>
        <dbReference type="Proteomes" id="UP000242642"/>
    </source>
</evidence>
<dbReference type="FunFam" id="3.50.50.60:FF:000021">
    <property type="entry name" value="Ubiquinone biosynthesis monooxygenase COQ6"/>
    <property type="match status" value="1"/>
</dbReference>
<keyword evidence="6" id="KW-0560">Oxidoreductase</keyword>
<dbReference type="GO" id="GO:0006744">
    <property type="term" value="P:ubiquinone biosynthetic process"/>
    <property type="evidence" value="ECO:0007669"/>
    <property type="project" value="UniProtKB-UniPathway"/>
</dbReference>
<evidence type="ECO:0000256" key="3">
    <source>
        <dbReference type="ARBA" id="ARBA00005349"/>
    </source>
</evidence>
<dbReference type="SUPFAM" id="SSF51905">
    <property type="entry name" value="FAD/NAD(P)-binding domain"/>
    <property type="match status" value="1"/>
</dbReference>
<evidence type="ECO:0000256" key="8">
    <source>
        <dbReference type="ARBA" id="ARBA00065734"/>
    </source>
</evidence>
<comment type="cofactor">
    <cofactor evidence="1">
        <name>FAD</name>
        <dbReference type="ChEBI" id="CHEBI:57692"/>
    </cofactor>
</comment>
<dbReference type="Proteomes" id="UP000242642">
    <property type="component" value="Unassembled WGS sequence"/>
</dbReference>
<name>A0A1I0A5Q0_9GAMM</name>
<dbReference type="Pfam" id="PF01494">
    <property type="entry name" value="FAD_binding_3"/>
    <property type="match status" value="1"/>
</dbReference>
<sequence>MQNYDVVIVGGGMVGLTLALSLSQNQFKVAVIEKHSAPTASELPTLRVSAFNLASETLFKQLGVWQTILGGTTCPYHSMSVWEKDTYGHIEFNARENGVDHIGVIAENHRVQYALWQAAKSNPSIKLFEQSEINQVAFGENEVFISLNTGMLTGKLLVAADGAHSILRQYADVPITFWDYKHHALMARIRTHDEHNETARQVFSPNSVLAFLPQMDPYTSTIVWSGLPDDISKLQSCDEAYFNELLSTSFDMKLGLCEVLSERKTFPLTARYAHHFAKERLVLIGDAAHTIHPLAGQGVNLGLMDVALLSEELTRLNKSGKDFGRHYYLGNYERQRKQQAVKMLALMQGFQDLFAGNNLVKKSMRTLGVGLVNKLPFVKNHMMTHALGLYDMPEKLKAYQFNN</sequence>
<dbReference type="InterPro" id="IPR018168">
    <property type="entry name" value="Ubi_Hdrlase_CS"/>
</dbReference>
<keyword evidence="4" id="KW-0285">Flavoprotein</keyword>
<comment type="pathway">
    <text evidence="2">Cofactor biosynthesis; ubiquinone biosynthesis.</text>
</comment>
<dbReference type="RefSeq" id="WP_093318003.1">
    <property type="nucleotide sequence ID" value="NZ_FOHV01000005.1"/>
</dbReference>
<gene>
    <name evidence="10" type="ORF">SAMN02583745_00799</name>
</gene>
<dbReference type="PANTHER" id="PTHR43876:SF7">
    <property type="entry name" value="UBIQUINONE BIOSYNTHESIS MONOOXYGENASE COQ6, MITOCHONDRIAL"/>
    <property type="match status" value="1"/>
</dbReference>
<organism evidence="10 11">
    <name type="scientific">Thorsellia anophelis DSM 18579</name>
    <dbReference type="NCBI Taxonomy" id="1123402"/>
    <lineage>
        <taxon>Bacteria</taxon>
        <taxon>Pseudomonadati</taxon>
        <taxon>Pseudomonadota</taxon>
        <taxon>Gammaproteobacteria</taxon>
        <taxon>Enterobacterales</taxon>
        <taxon>Thorselliaceae</taxon>
        <taxon>Thorsellia</taxon>
    </lineage>
</organism>
<dbReference type="GO" id="GO:0071949">
    <property type="term" value="F:FAD binding"/>
    <property type="evidence" value="ECO:0007669"/>
    <property type="project" value="InterPro"/>
</dbReference>
<evidence type="ECO:0000259" key="9">
    <source>
        <dbReference type="Pfam" id="PF01494"/>
    </source>
</evidence>
<dbReference type="InterPro" id="IPR002938">
    <property type="entry name" value="FAD-bd"/>
</dbReference>
<accession>A0A1I0A5Q0</accession>
<comment type="subunit">
    <text evidence="8">Component of the Ubi complex metabolon, which regroups five ubiquinone biosynthesis proteins (UbiE, UbiF, UbiG, UbiH and UbiI) and two accessory factors (UbiK and the lipid-binding protein UbiJ).</text>
</comment>
<dbReference type="InterPro" id="IPR036188">
    <property type="entry name" value="FAD/NAD-bd_sf"/>
</dbReference>
<evidence type="ECO:0000256" key="4">
    <source>
        <dbReference type="ARBA" id="ARBA00022630"/>
    </source>
</evidence>
<dbReference type="GO" id="GO:0019168">
    <property type="term" value="F:2-polyprenylphenol 6-hydroxylase activity"/>
    <property type="evidence" value="ECO:0007669"/>
    <property type="project" value="TreeGrafter"/>
</dbReference>